<evidence type="ECO:0000313" key="2">
    <source>
        <dbReference type="Proteomes" id="UP001139171"/>
    </source>
</evidence>
<dbReference type="RefSeq" id="WP_230609436.1">
    <property type="nucleotide sequence ID" value="NZ_JAJNAG010000018.1"/>
</dbReference>
<protein>
    <submittedName>
        <fullName evidence="1">DUF3987 domain-containing protein</fullName>
    </submittedName>
</protein>
<dbReference type="InterPro" id="IPR025048">
    <property type="entry name" value="DUF3987"/>
</dbReference>
<keyword evidence="2" id="KW-1185">Reference proteome</keyword>
<dbReference type="Proteomes" id="UP001139171">
    <property type="component" value="Unassembled WGS sequence"/>
</dbReference>
<organism evidence="1 2">
    <name type="scientific">Limnobaculum eriocheiris</name>
    <dbReference type="NCBI Taxonomy" id="2897391"/>
    <lineage>
        <taxon>Bacteria</taxon>
        <taxon>Pseudomonadati</taxon>
        <taxon>Pseudomonadota</taxon>
        <taxon>Gammaproteobacteria</taxon>
        <taxon>Enterobacterales</taxon>
        <taxon>Budviciaceae</taxon>
        <taxon>Limnobaculum</taxon>
    </lineage>
</organism>
<dbReference type="Pfam" id="PF13148">
    <property type="entry name" value="DUF3987"/>
    <property type="match status" value="1"/>
</dbReference>
<dbReference type="AlphaFoldDB" id="A0A9X1SLD5"/>
<dbReference type="EMBL" id="JAJNAG010000018">
    <property type="protein sequence ID" value="MCD1126229.1"/>
    <property type="molecule type" value="Genomic_DNA"/>
</dbReference>
<accession>A0A9X1SLD5</accession>
<name>A0A9X1SLD5_9GAMM</name>
<comment type="caution">
    <text evidence="1">The sequence shown here is derived from an EMBL/GenBank/DDBJ whole genome shotgun (WGS) entry which is preliminary data.</text>
</comment>
<gene>
    <name evidence="1" type="ORF">LPW36_09480</name>
</gene>
<proteinExistence type="predicted"/>
<reference evidence="1" key="1">
    <citation type="submission" date="2021-11" db="EMBL/GenBank/DDBJ databases">
        <title>Jinshanibacter sp. isolated from one year old Eriocheir sinensis.</title>
        <authorList>
            <person name="Li J.-Y."/>
            <person name="He W."/>
            <person name="Gao T.-H."/>
        </authorList>
    </citation>
    <scope>NUCLEOTIDE SEQUENCE</scope>
    <source>
        <strain evidence="1">LJY008</strain>
    </source>
</reference>
<evidence type="ECO:0000313" key="1">
    <source>
        <dbReference type="EMBL" id="MCD1126229.1"/>
    </source>
</evidence>
<sequence length="822" mass="91152">MSTDGVIMATDANNSKVLFKLKAKNNSTEPNTWLRRTVRMLERSGYAAIPCLANGATASYGEGQTYPRNHSVWLGRNVKSDVVAFRLDDVILLDYDGNKAPQGEIISIRELTDLLGLSDLMQFCTQKNDDGDSLHFLFRWPQGVDRSLYKAANNGKWQKHIDIKTGNQLCYLKRGKQIVEGALPYIDDLPEAPPALMETLHKANIVQPEKPLSASGTDSDIEWLNRTAPEWEALFFEYGFEKQGNKWLHPESTTGNPGISINKDGRYISSHGSDPLCDGHSHDKFDFIAQYQYEGDKSQLLSDIRQNRQACLDEDLADEQEWTSPKELKSKLVPVAPFDASLLPTAVRAYVMDYAARMDNAAPDYAAISVMIAAGAVIGGAAQIQPKRNDTGWKLVPNLWGSAIGYPSAMKTPSLKCGLDLLAHSQKVLDRDFMRRQSRYEAEKTIHGARRADIETRIEAATQAANSALSAGEDEDYEAAVSELMRLQESLKAEPDEPKSRELMVNDATVESLAIMANNNPMGIMVFRDELSGWLASLDSPQRPNDRAFYLEGFSCGSYKQSRVSRAPLKIDRLIVSLLGGIQPGKLAPILAARASGDGDDGLLERIIQMSVFPDLSGEYRDTAPDLAAESRAKSVFETLAGIDTAAVYTFSEDAQKIWDEWAAGHKKREQSASADWQGILGKYPALCAKIALVHHILTEADGIDYENEAFSPAMKVSTDSLCCALRWMHYLESHATRITTYFRAEKEMIPAITLRDRLSQLSPSFTRNSLGQKDWQHLKSKDGRESAIEQLIKTGHIREVITPPKNGTGRPSVSFLVNPLI</sequence>